<dbReference type="InterPro" id="IPR029052">
    <property type="entry name" value="Metallo-depent_PP-like"/>
</dbReference>
<dbReference type="PIRSF" id="PIRSF000883">
    <property type="entry name" value="Pesterase_MJ0912"/>
    <property type="match status" value="1"/>
</dbReference>
<sequence>MRKIAFISDIHSNLEALSAVLEDIKKKNLDEIYCLGDLVGYGPNPNEVVEIIRQYNIPTVMGNYDDAIGYEKDSCGCAYNPGRETEVGDESINWTIKHTTKENKDFLKKLPHKLSIEVEGVKILLVHGSPANHLLEYVKPSTSADRLKILLRNVEEDIIINGHTHLMMARHLFGKTVLNPGSVGRTKDGIPGATYLILYVESGVYWYEFVRVPYDVKTTVEKIVKASLPVELATVLALGQTFDMGEGKNAKSTNKENQQEDQESGIEFKI</sequence>
<comment type="similarity">
    <text evidence="1 2">Belongs to the metallophosphoesterase superfamily. YfcE family.</text>
</comment>
<protein>
    <recommendedName>
        <fullName evidence="2">Phosphoesterase</fullName>
        <ecNumber evidence="2">3.1.4.-</ecNumber>
    </recommendedName>
</protein>
<dbReference type="AlphaFoldDB" id="A0AAE5XDJ6"/>
<dbReference type="Gene3D" id="3.60.21.10">
    <property type="match status" value="1"/>
</dbReference>
<dbReference type="NCBIfam" id="TIGR00040">
    <property type="entry name" value="yfcE"/>
    <property type="match status" value="1"/>
</dbReference>
<dbReference type="PANTHER" id="PTHR42850">
    <property type="entry name" value="METALLOPHOSPHOESTERASE"/>
    <property type="match status" value="1"/>
</dbReference>
<dbReference type="GO" id="GO:0005737">
    <property type="term" value="C:cytoplasm"/>
    <property type="evidence" value="ECO:0007669"/>
    <property type="project" value="TreeGrafter"/>
</dbReference>
<accession>A0AAE5XDJ6</accession>
<keyword evidence="2" id="KW-0479">Metal-binding</keyword>
<feature type="region of interest" description="Disordered" evidence="3">
    <location>
        <begin position="246"/>
        <end position="270"/>
    </location>
</feature>
<dbReference type="Proteomes" id="UP000288947">
    <property type="component" value="Chromosome"/>
</dbReference>
<dbReference type="Pfam" id="PF12850">
    <property type="entry name" value="Metallophos_2"/>
    <property type="match status" value="1"/>
</dbReference>
<feature type="compositionally biased region" description="Basic and acidic residues" evidence="3">
    <location>
        <begin position="246"/>
        <end position="258"/>
    </location>
</feature>
<name>A0AAE5XDJ6_9BACT</name>
<dbReference type="SUPFAM" id="SSF56300">
    <property type="entry name" value="Metallo-dependent phosphatases"/>
    <property type="match status" value="1"/>
</dbReference>
<feature type="domain" description="Calcineurin-like phosphoesterase" evidence="4">
    <location>
        <begin position="3"/>
        <end position="202"/>
    </location>
</feature>
<evidence type="ECO:0000313" key="5">
    <source>
        <dbReference type="EMBL" id="QAV33906.1"/>
    </source>
</evidence>
<comment type="cofactor">
    <cofactor evidence="2">
        <name>a divalent metal cation</name>
        <dbReference type="ChEBI" id="CHEBI:60240"/>
    </cofactor>
</comment>
<dbReference type="EMBL" id="CP026721">
    <property type="protein sequence ID" value="QAV33906.1"/>
    <property type="molecule type" value="Genomic_DNA"/>
</dbReference>
<reference evidence="5 6" key="1">
    <citation type="submission" date="2018-01" db="EMBL/GenBank/DDBJ databases">
        <title>The whole genome sequencing and assembly of Fervidobacterium changbaicum CBS-1 strain.</title>
        <authorList>
            <person name="Kim J.-Y."/>
            <person name="Park M.-K."/>
            <person name="Yi H."/>
            <person name="Bahn Y.-S."/>
            <person name="Kim J.F."/>
            <person name="Lee D.-W."/>
        </authorList>
    </citation>
    <scope>NUCLEOTIDE SEQUENCE [LARGE SCALE GENOMIC DNA]</scope>
    <source>
        <strain evidence="5 6">CBS-1</strain>
    </source>
</reference>
<evidence type="ECO:0000259" key="4">
    <source>
        <dbReference type="Pfam" id="PF12850"/>
    </source>
</evidence>
<proteinExistence type="inferred from homology"/>
<dbReference type="InterPro" id="IPR000979">
    <property type="entry name" value="Phosphodiesterase_MJ0936/Vps29"/>
</dbReference>
<evidence type="ECO:0000313" key="6">
    <source>
        <dbReference type="Proteomes" id="UP000288947"/>
    </source>
</evidence>
<dbReference type="GO" id="GO:0016791">
    <property type="term" value="F:phosphatase activity"/>
    <property type="evidence" value="ECO:0007669"/>
    <property type="project" value="TreeGrafter"/>
</dbReference>
<dbReference type="InterPro" id="IPR050126">
    <property type="entry name" value="Ap4A_hydrolase"/>
</dbReference>
<dbReference type="PANTHER" id="PTHR42850:SF2">
    <property type="entry name" value="BLL5683 PROTEIN"/>
    <property type="match status" value="1"/>
</dbReference>
<evidence type="ECO:0000256" key="1">
    <source>
        <dbReference type="ARBA" id="ARBA00008950"/>
    </source>
</evidence>
<dbReference type="RefSeq" id="WP_090223127.1">
    <property type="nucleotide sequence ID" value="NZ_CP026721.1"/>
</dbReference>
<keyword evidence="6" id="KW-1185">Reference proteome</keyword>
<evidence type="ECO:0000256" key="2">
    <source>
        <dbReference type="RuleBase" id="RU362039"/>
    </source>
</evidence>
<dbReference type="InterPro" id="IPR024654">
    <property type="entry name" value="Calcineurin-like_PHP_lpxH"/>
</dbReference>
<gene>
    <name evidence="5" type="ORF">CBS1_09460</name>
</gene>
<dbReference type="GO" id="GO:0046872">
    <property type="term" value="F:metal ion binding"/>
    <property type="evidence" value="ECO:0007669"/>
    <property type="project" value="UniProtKB-KW"/>
</dbReference>
<organism evidence="5 6">
    <name type="scientific">Fervidobacterium changbaicum</name>
    <dbReference type="NCBI Taxonomy" id="310769"/>
    <lineage>
        <taxon>Bacteria</taxon>
        <taxon>Thermotogati</taxon>
        <taxon>Thermotogota</taxon>
        <taxon>Thermotogae</taxon>
        <taxon>Thermotogales</taxon>
        <taxon>Fervidobacteriaceae</taxon>
        <taxon>Fervidobacterium</taxon>
    </lineage>
</organism>
<dbReference type="EC" id="3.1.4.-" evidence="2"/>
<evidence type="ECO:0000256" key="3">
    <source>
        <dbReference type="SAM" id="MobiDB-lite"/>
    </source>
</evidence>
<dbReference type="InterPro" id="IPR011152">
    <property type="entry name" value="Pesterase_MJ0912"/>
</dbReference>